<dbReference type="GO" id="GO:0030267">
    <property type="term" value="F:glyoxylate reductase (NADPH) activity"/>
    <property type="evidence" value="ECO:0007669"/>
    <property type="project" value="UniProtKB-EC"/>
</dbReference>
<evidence type="ECO:0000256" key="2">
    <source>
        <dbReference type="ARBA" id="ARBA00023027"/>
    </source>
</evidence>
<dbReference type="STRING" id="388408.LAX5112_03265"/>
<dbReference type="RefSeq" id="WP_055672684.1">
    <property type="nucleotide sequence ID" value="NZ_CXWD01000012.1"/>
</dbReference>
<dbReference type="Gene3D" id="3.40.50.720">
    <property type="entry name" value="NAD(P)-binding Rossmann-like Domain"/>
    <property type="match status" value="2"/>
</dbReference>
<feature type="domain" description="D-isomer specific 2-hydroxyacid dehydrogenase NAD-binding" evidence="3">
    <location>
        <begin position="110"/>
        <end position="280"/>
    </location>
</feature>
<dbReference type="Proteomes" id="UP000053235">
    <property type="component" value="Unassembled WGS sequence"/>
</dbReference>
<dbReference type="SUPFAM" id="SSF52283">
    <property type="entry name" value="Formate/glycerate dehydrogenase catalytic domain-like"/>
    <property type="match status" value="1"/>
</dbReference>
<name>A0A0M7AE07_9HYPH</name>
<protein>
    <submittedName>
        <fullName evidence="4">Glyoxylate/hydroxypyruvate reductase A</fullName>
        <ecNumber evidence="4">1.1.1.79</ecNumber>
    </submittedName>
</protein>
<dbReference type="OrthoDB" id="9787219at2"/>
<evidence type="ECO:0000313" key="4">
    <source>
        <dbReference type="EMBL" id="CTQ72672.1"/>
    </source>
</evidence>
<gene>
    <name evidence="4" type="primary">ghrA</name>
    <name evidence="4" type="ORF">LAX5112_03265</name>
</gene>
<dbReference type="PANTHER" id="PTHR43333:SF1">
    <property type="entry name" value="D-ISOMER SPECIFIC 2-HYDROXYACID DEHYDROGENASE NAD-BINDING DOMAIN-CONTAINING PROTEIN"/>
    <property type="match status" value="1"/>
</dbReference>
<dbReference type="SUPFAM" id="SSF51735">
    <property type="entry name" value="NAD(P)-binding Rossmann-fold domains"/>
    <property type="match status" value="1"/>
</dbReference>
<sequence length="315" mass="34435">MMPIIPFVSEVGGVERKAWKDALPEALRGIAQVKAFDDLTEAERKEAKVAIVANPDPMKVGSLPNLVWVQSLWAGVERLVAELPDTGPQIVRLADPQMAETMSEAVLAWSLYLHRDMPAYMRQQRDHVWQHHLLKTPQEVTIGVLGIGELGSASALRLKANGFNVLGWSRSRKTLKGIETFAGAEELGTVLARSDILVLLMPLTSDTRGLIGKQALASVKPGAKLINFARGPIIDTNALLAALDDCRVGHAVLDVFDQEPLEKDHPFWSHPEVTVLPHISAPTITSTASAIVAQNIKQYLETGSIPQTVDRQRGY</sequence>
<dbReference type="AlphaFoldDB" id="A0A0M7AE07"/>
<evidence type="ECO:0000256" key="1">
    <source>
        <dbReference type="ARBA" id="ARBA00023002"/>
    </source>
</evidence>
<evidence type="ECO:0000259" key="3">
    <source>
        <dbReference type="Pfam" id="PF02826"/>
    </source>
</evidence>
<dbReference type="Pfam" id="PF02826">
    <property type="entry name" value="2-Hacid_dh_C"/>
    <property type="match status" value="1"/>
</dbReference>
<proteinExistence type="predicted"/>
<dbReference type="GO" id="GO:0051287">
    <property type="term" value="F:NAD binding"/>
    <property type="evidence" value="ECO:0007669"/>
    <property type="project" value="InterPro"/>
</dbReference>
<accession>A0A0M7AE07</accession>
<dbReference type="EC" id="1.1.1.79" evidence="4"/>
<dbReference type="InterPro" id="IPR036291">
    <property type="entry name" value="NAD(P)-bd_dom_sf"/>
</dbReference>
<keyword evidence="5" id="KW-1185">Reference proteome</keyword>
<dbReference type="CDD" id="cd12164">
    <property type="entry name" value="GDH_like_2"/>
    <property type="match status" value="1"/>
</dbReference>
<evidence type="ECO:0000313" key="5">
    <source>
        <dbReference type="Proteomes" id="UP000053235"/>
    </source>
</evidence>
<keyword evidence="1 4" id="KW-0560">Oxidoreductase</keyword>
<dbReference type="EMBL" id="CXWD01000012">
    <property type="protein sequence ID" value="CTQ72672.1"/>
    <property type="molecule type" value="Genomic_DNA"/>
</dbReference>
<organism evidence="4 5">
    <name type="scientific">Roseibium alexandrii</name>
    <dbReference type="NCBI Taxonomy" id="388408"/>
    <lineage>
        <taxon>Bacteria</taxon>
        <taxon>Pseudomonadati</taxon>
        <taxon>Pseudomonadota</taxon>
        <taxon>Alphaproteobacteria</taxon>
        <taxon>Hyphomicrobiales</taxon>
        <taxon>Stappiaceae</taxon>
        <taxon>Roseibium</taxon>
    </lineage>
</organism>
<keyword evidence="4" id="KW-0670">Pyruvate</keyword>
<dbReference type="PANTHER" id="PTHR43333">
    <property type="entry name" value="2-HACID_DH_C DOMAIN-CONTAINING PROTEIN"/>
    <property type="match status" value="1"/>
</dbReference>
<keyword evidence="2" id="KW-0520">NAD</keyword>
<dbReference type="InterPro" id="IPR006140">
    <property type="entry name" value="D-isomer_DH_NAD-bd"/>
</dbReference>
<reference evidence="5" key="1">
    <citation type="submission" date="2015-07" db="EMBL/GenBank/DDBJ databases">
        <authorList>
            <person name="Rodrigo-Torres Lidia"/>
            <person name="Arahal R.David."/>
        </authorList>
    </citation>
    <scope>NUCLEOTIDE SEQUENCE [LARGE SCALE GENOMIC DNA]</scope>
    <source>
        <strain evidence="5">CECT 5112</strain>
    </source>
</reference>